<dbReference type="InterPro" id="IPR005017">
    <property type="entry name" value="OMPP1/FadL/TodX"/>
</dbReference>
<keyword evidence="6" id="KW-0472">Membrane</keyword>
<dbReference type="PANTHER" id="PTHR35093">
    <property type="entry name" value="OUTER MEMBRANE PROTEIN NMB0088-RELATED"/>
    <property type="match status" value="1"/>
</dbReference>
<gene>
    <name evidence="9" type="ORF">FKV23_01090</name>
</gene>
<keyword evidence="5" id="KW-0732">Signal</keyword>
<evidence type="ECO:0000256" key="4">
    <source>
        <dbReference type="ARBA" id="ARBA00022692"/>
    </source>
</evidence>
<dbReference type="SUPFAM" id="SSF56935">
    <property type="entry name" value="Porins"/>
    <property type="match status" value="1"/>
</dbReference>
<protein>
    <submittedName>
        <fullName evidence="9">Porin</fullName>
    </submittedName>
</protein>
<organism evidence="9 10">
    <name type="scientific">Marilutibacter alkalisoli</name>
    <dbReference type="NCBI Taxonomy" id="2591633"/>
    <lineage>
        <taxon>Bacteria</taxon>
        <taxon>Pseudomonadati</taxon>
        <taxon>Pseudomonadota</taxon>
        <taxon>Gammaproteobacteria</taxon>
        <taxon>Lysobacterales</taxon>
        <taxon>Lysobacteraceae</taxon>
        <taxon>Marilutibacter</taxon>
    </lineage>
</organism>
<dbReference type="Pfam" id="PF03349">
    <property type="entry name" value="Toluene_X"/>
    <property type="match status" value="1"/>
</dbReference>
<comment type="similarity">
    <text evidence="2">Belongs to the OmpP1/FadL family.</text>
</comment>
<evidence type="ECO:0000256" key="3">
    <source>
        <dbReference type="ARBA" id="ARBA00022452"/>
    </source>
</evidence>
<keyword evidence="3" id="KW-1134">Transmembrane beta strand</keyword>
<evidence type="ECO:0000256" key="8">
    <source>
        <dbReference type="SAM" id="MobiDB-lite"/>
    </source>
</evidence>
<dbReference type="GO" id="GO:0009279">
    <property type="term" value="C:cell outer membrane"/>
    <property type="evidence" value="ECO:0007669"/>
    <property type="project" value="UniProtKB-SubCell"/>
</dbReference>
<evidence type="ECO:0000256" key="7">
    <source>
        <dbReference type="ARBA" id="ARBA00023237"/>
    </source>
</evidence>
<keyword evidence="10" id="KW-1185">Reference proteome</keyword>
<dbReference type="AlphaFoldDB" id="A0A514BN90"/>
<dbReference type="KEGG" id="lyj:FKV23_01090"/>
<evidence type="ECO:0000256" key="1">
    <source>
        <dbReference type="ARBA" id="ARBA00004571"/>
    </source>
</evidence>
<proteinExistence type="inferred from homology"/>
<evidence type="ECO:0000256" key="6">
    <source>
        <dbReference type="ARBA" id="ARBA00023136"/>
    </source>
</evidence>
<dbReference type="PANTHER" id="PTHR35093:SF3">
    <property type="entry name" value="LONG-CHAIN FATTY ACID TRANSPORT PROTEIN"/>
    <property type="match status" value="1"/>
</dbReference>
<name>A0A514BN90_9GAMM</name>
<keyword evidence="7" id="KW-0998">Cell outer membrane</keyword>
<sequence length="479" mass="51458">MSGGVSGMWNCQRCRARPGRPNNTPMETTRMQHVHRITRLSALALGITGALALGQAHASGFQLKENSVKSMGSAFAGAGVRTDDASVVVNNPATMTQFSGTTVQADVTVIDLNYKAGDLEGYDVLGRPLTGGDGGQAGDVTPVPAFSVVHKFDNGTAIGAMISAPFGLKTEYDRDWVGRYYAATSDVKIVDLTLSGAVDITDHFSVGIGAIFSHADVTLSKAVDFGTILMGQGVPLPFAQPQAADGFAKVQGDDTSFGWLIGANLRPTDKLAIGLSYRSEIDYELTGSVDWTVPGNVRATFDAVGAAALFQDGGVNAKLTTPSIMALDVRYQATDALSIGASYTETDWSSLREVRINFDGPDADSVEDFNWGDTRFWSVGVDYKLNEAWTLRAGYAYDETPTTFATRTPRLPDEDRRWYSLGATWTLSDALEVNFAYTYIDPDTPKIGLITPPQEGGHRLFGDFKGDAHLFGVSGQYRF</sequence>
<dbReference type="OrthoDB" id="19849at2"/>
<dbReference type="EMBL" id="CP041242">
    <property type="protein sequence ID" value="QDH68856.1"/>
    <property type="molecule type" value="Genomic_DNA"/>
</dbReference>
<accession>A0A514BN90</accession>
<dbReference type="GO" id="GO:0015483">
    <property type="term" value="F:long-chain fatty acid transporting porin activity"/>
    <property type="evidence" value="ECO:0007669"/>
    <property type="project" value="TreeGrafter"/>
</dbReference>
<keyword evidence="4" id="KW-0812">Transmembrane</keyword>
<comment type="subcellular location">
    <subcellularLocation>
        <location evidence="1">Cell outer membrane</location>
        <topology evidence="1">Multi-pass membrane protein</topology>
    </subcellularLocation>
</comment>
<evidence type="ECO:0000256" key="5">
    <source>
        <dbReference type="ARBA" id="ARBA00022729"/>
    </source>
</evidence>
<dbReference type="Proteomes" id="UP000317199">
    <property type="component" value="Chromosome"/>
</dbReference>
<evidence type="ECO:0000313" key="9">
    <source>
        <dbReference type="EMBL" id="QDH68856.1"/>
    </source>
</evidence>
<dbReference type="Gene3D" id="2.40.160.60">
    <property type="entry name" value="Outer membrane protein transport protein (OMPP1/FadL/TodX)"/>
    <property type="match status" value="1"/>
</dbReference>
<reference evidence="9 10" key="1">
    <citation type="submission" date="2019-06" db="EMBL/GenBank/DDBJ databases">
        <title>Lysobacter alkalisoli sp. nov. isolated from saline-alkali soil.</title>
        <authorList>
            <person name="Sun J.-Q."/>
            <person name="Xu L."/>
        </authorList>
    </citation>
    <scope>NUCLEOTIDE SEQUENCE [LARGE SCALE GENOMIC DNA]</scope>
    <source>
        <strain evidence="9 10">SJ-36</strain>
    </source>
</reference>
<evidence type="ECO:0000256" key="2">
    <source>
        <dbReference type="ARBA" id="ARBA00008163"/>
    </source>
</evidence>
<feature type="region of interest" description="Disordered" evidence="8">
    <location>
        <begin position="1"/>
        <end position="27"/>
    </location>
</feature>
<evidence type="ECO:0000313" key="10">
    <source>
        <dbReference type="Proteomes" id="UP000317199"/>
    </source>
</evidence>